<dbReference type="Pfam" id="PF22011">
    <property type="entry name" value="DUF6931"/>
    <property type="match status" value="1"/>
</dbReference>
<dbReference type="Proteomes" id="UP000019063">
    <property type="component" value="Unassembled WGS sequence"/>
</dbReference>
<dbReference type="eggNOG" id="COG1716">
    <property type="taxonomic scope" value="Bacteria"/>
</dbReference>
<protein>
    <submittedName>
        <fullName evidence="2">Uncharacterized protein</fullName>
    </submittedName>
</protein>
<dbReference type="EMBL" id="AQQW01000005">
    <property type="protein sequence ID" value="ETW12938.1"/>
    <property type="molecule type" value="Genomic_DNA"/>
</dbReference>
<sequence>MTDGCDLPPGSAGYPPGAPRATRASASGSNGTRPATTGDVTVTTAFAPRRDAETTRPPVSALRYETPSALYAELPQVAQLTQHRPRPDEESLAYLDRLRASDTPEEALTFAAFAALPKMAIWWGYECVRTGGCALGQEERALMDLVAAWTVRSDAEARFRAMREGLYAPMRTPPVFLALAVGWSGGPIAPNDPAPVPAWRTPRAVNTAVLSCLAQAGLSERQTRLARFTEQAVALFRTA</sequence>
<comment type="caution">
    <text evidence="2">The sequence shown here is derived from an EMBL/GenBank/DDBJ whole genome shotgun (WGS) entry which is preliminary data.</text>
</comment>
<evidence type="ECO:0000256" key="1">
    <source>
        <dbReference type="SAM" id="MobiDB-lite"/>
    </source>
</evidence>
<organism evidence="2 3">
    <name type="scientific">Roseivivax marinus</name>
    <dbReference type="NCBI Taxonomy" id="1379903"/>
    <lineage>
        <taxon>Bacteria</taxon>
        <taxon>Pseudomonadati</taxon>
        <taxon>Pseudomonadota</taxon>
        <taxon>Alphaproteobacteria</taxon>
        <taxon>Rhodobacterales</taxon>
        <taxon>Roseobacteraceae</taxon>
        <taxon>Roseivivax</taxon>
    </lineage>
</organism>
<proteinExistence type="predicted"/>
<dbReference type="RefSeq" id="WP_240476962.1">
    <property type="nucleotide sequence ID" value="NZ_AQQW01000005.1"/>
</dbReference>
<keyword evidence="3" id="KW-1185">Reference proteome</keyword>
<dbReference type="AlphaFoldDB" id="W4HKL1"/>
<feature type="compositionally biased region" description="Polar residues" evidence="1">
    <location>
        <begin position="24"/>
        <end position="40"/>
    </location>
</feature>
<evidence type="ECO:0000313" key="3">
    <source>
        <dbReference type="Proteomes" id="UP000019063"/>
    </source>
</evidence>
<dbReference type="InterPro" id="IPR053855">
    <property type="entry name" value="DUF6931"/>
</dbReference>
<dbReference type="STRING" id="1379903.ATO8_10353"/>
<feature type="compositionally biased region" description="Low complexity" evidence="1">
    <location>
        <begin position="8"/>
        <end position="21"/>
    </location>
</feature>
<name>W4HKL1_9RHOB</name>
<evidence type="ECO:0000313" key="2">
    <source>
        <dbReference type="EMBL" id="ETW12938.1"/>
    </source>
</evidence>
<feature type="region of interest" description="Disordered" evidence="1">
    <location>
        <begin position="1"/>
        <end position="40"/>
    </location>
</feature>
<accession>W4HKL1</accession>
<gene>
    <name evidence="2" type="ORF">ATO8_10353</name>
</gene>
<reference evidence="2 3" key="1">
    <citation type="journal article" date="2014" name="Antonie Van Leeuwenhoek">
        <title>Roseivivax atlanticus sp. nov., isolated from surface seawater of the Atlantic Ocean.</title>
        <authorList>
            <person name="Li G."/>
            <person name="Lai Q."/>
            <person name="Liu X."/>
            <person name="Sun F."/>
            <person name="Shao Z."/>
        </authorList>
    </citation>
    <scope>NUCLEOTIDE SEQUENCE [LARGE SCALE GENOMIC DNA]</scope>
    <source>
        <strain evidence="2 3">22II-s10s</strain>
    </source>
</reference>